<organism evidence="4 5">
    <name type="scientific">Kalanchoe fedtschenkoi</name>
    <name type="common">Lavender scallops</name>
    <name type="synonym">South American air plant</name>
    <dbReference type="NCBI Taxonomy" id="63787"/>
    <lineage>
        <taxon>Eukaryota</taxon>
        <taxon>Viridiplantae</taxon>
        <taxon>Streptophyta</taxon>
        <taxon>Embryophyta</taxon>
        <taxon>Tracheophyta</taxon>
        <taxon>Spermatophyta</taxon>
        <taxon>Magnoliopsida</taxon>
        <taxon>eudicotyledons</taxon>
        <taxon>Gunneridae</taxon>
        <taxon>Pentapetalae</taxon>
        <taxon>Saxifragales</taxon>
        <taxon>Crassulaceae</taxon>
        <taxon>Kalanchoe</taxon>
    </lineage>
</organism>
<evidence type="ECO:0000256" key="1">
    <source>
        <dbReference type="ARBA" id="ARBA00007626"/>
    </source>
</evidence>
<evidence type="ECO:0000256" key="3">
    <source>
        <dbReference type="PROSITE-ProRule" id="PRU00708"/>
    </source>
</evidence>
<reference evidence="4" key="1">
    <citation type="submission" date="2021-01" db="UniProtKB">
        <authorList>
            <consortium name="EnsemblPlants"/>
        </authorList>
    </citation>
    <scope>IDENTIFICATION</scope>
</reference>
<evidence type="ECO:0008006" key="6">
    <source>
        <dbReference type="Google" id="ProtNLM"/>
    </source>
</evidence>
<keyword evidence="2" id="KW-0677">Repeat</keyword>
<evidence type="ECO:0000313" key="4">
    <source>
        <dbReference type="EnsemblPlants" id="Kaladp0666s0022.1.v1.1.CDS.1"/>
    </source>
</evidence>
<feature type="repeat" description="PPR" evidence="3">
    <location>
        <begin position="269"/>
        <end position="303"/>
    </location>
</feature>
<feature type="repeat" description="PPR" evidence="3">
    <location>
        <begin position="616"/>
        <end position="650"/>
    </location>
</feature>
<feature type="repeat" description="PPR" evidence="3">
    <location>
        <begin position="651"/>
        <end position="685"/>
    </location>
</feature>
<proteinExistence type="inferred from homology"/>
<dbReference type="Pfam" id="PF13041">
    <property type="entry name" value="PPR_2"/>
    <property type="match status" value="4"/>
</dbReference>
<feature type="repeat" description="PPR" evidence="3">
    <location>
        <begin position="304"/>
        <end position="338"/>
    </location>
</feature>
<accession>A0A7N0VEV0</accession>
<evidence type="ECO:0000256" key="2">
    <source>
        <dbReference type="ARBA" id="ARBA00022737"/>
    </source>
</evidence>
<protein>
    <recommendedName>
        <fullName evidence="6">Pentatricopeptide repeat-containing protein</fullName>
    </recommendedName>
</protein>
<comment type="similarity">
    <text evidence="1">Belongs to the PPR family. P subfamily.</text>
</comment>
<dbReference type="PROSITE" id="PS51375">
    <property type="entry name" value="PPR"/>
    <property type="match status" value="10"/>
</dbReference>
<feature type="repeat" description="PPR" evidence="3">
    <location>
        <begin position="409"/>
        <end position="443"/>
    </location>
</feature>
<dbReference type="InterPro" id="IPR002885">
    <property type="entry name" value="PPR_rpt"/>
</dbReference>
<keyword evidence="5" id="KW-1185">Reference proteome</keyword>
<dbReference type="AlphaFoldDB" id="A0A7N0VEV0"/>
<dbReference type="Gene3D" id="1.25.40.10">
    <property type="entry name" value="Tetratricopeptide repeat domain"/>
    <property type="match status" value="5"/>
</dbReference>
<feature type="repeat" description="PPR" evidence="3">
    <location>
        <begin position="721"/>
        <end position="755"/>
    </location>
</feature>
<evidence type="ECO:0000313" key="5">
    <source>
        <dbReference type="Proteomes" id="UP000594263"/>
    </source>
</evidence>
<dbReference type="Gramene" id="Kaladp0666s0022.1.v1.1">
    <property type="protein sequence ID" value="Kaladp0666s0022.1.v1.1.CDS.1"/>
    <property type="gene ID" value="Kaladp0666s0022.v1.1"/>
</dbReference>
<dbReference type="PANTHER" id="PTHR47447">
    <property type="entry name" value="OS03G0856100 PROTEIN"/>
    <property type="match status" value="1"/>
</dbReference>
<name>A0A7N0VEV0_KALFE</name>
<dbReference type="EnsemblPlants" id="Kaladp0666s0022.1.v1.1">
    <property type="protein sequence ID" value="Kaladp0666s0022.1.v1.1.CDS.1"/>
    <property type="gene ID" value="Kaladp0666s0022.v1.1"/>
</dbReference>
<dbReference type="Pfam" id="PF01535">
    <property type="entry name" value="PPR"/>
    <property type="match status" value="3"/>
</dbReference>
<feature type="repeat" description="PPR" evidence="3">
    <location>
        <begin position="81"/>
        <end position="115"/>
    </location>
</feature>
<dbReference type="Proteomes" id="UP000594263">
    <property type="component" value="Unplaced"/>
</dbReference>
<dbReference type="InterPro" id="IPR011990">
    <property type="entry name" value="TPR-like_helical_dom_sf"/>
</dbReference>
<dbReference type="PANTHER" id="PTHR47447:SF23">
    <property type="entry name" value="PENTACOTRIPEPTIDE-REPEAT REGION OF PRORP DOMAIN-CONTAINING PROTEIN"/>
    <property type="match status" value="1"/>
</dbReference>
<feature type="repeat" description="PPR" evidence="3">
    <location>
        <begin position="339"/>
        <end position="373"/>
    </location>
</feature>
<feature type="repeat" description="PPR" evidence="3">
    <location>
        <begin position="444"/>
        <end position="478"/>
    </location>
</feature>
<dbReference type="OMA" id="FLRMMLD"/>
<dbReference type="NCBIfam" id="TIGR00756">
    <property type="entry name" value="PPR"/>
    <property type="match status" value="11"/>
</dbReference>
<feature type="repeat" description="PPR" evidence="3">
    <location>
        <begin position="686"/>
        <end position="720"/>
    </location>
</feature>
<sequence length="786" mass="88005">MLHGRKAVSASVNIKNASKLGDILVAAHFSKKLSESGTLNLSHDQVSDQLVLEILRRPSLDVSKKIDFFKWCSLKPKYKHSSSTYSLMLQTLSRAGYVDQVDQVLNSMKEDRLVISSGDFKLLLDVFIRAARFDLALELTDRMEELGTGLELHQDVYSSVLVALVRKNQLSLALSILFKLLEMSDSNDAKGVDSSACSQLLVALRKAAMKDEFRKVFDRLREIKSFSWNTRIYNVCIHAFGCWGDLNTSLTLFKEMKEKSLGDSACEHDLGTYNSLIHSLCLDGKIKDAISVFEELKVSGHEPDAVTYRIIIQGCCRCYRSDDAIRLFGDMQYNGLLPTTVIYNSVLDCLFKVRRVSDACQLYERMVQDGVRASCWTHNIVIDGLFKNGKPVAAYTIFCDLKKKGRFVDGITFSIVVTQLCKEADLDEALILLEEMEGRGFKVDLVTLSSVIIGLQKGGKWDLADTLLKRVRERYLVPHALQWAANMEASLKSPHSRKNDLMPIFPSSGSLAEILRFINASTFSPSADTDEETDANKNDPWSSSPYMDRLADHARPGGSFVKNFTLDRARRVQAKGASSFDMDMVNTYLCIFLSKGKLSVACKLFEIFTEAGFDPTTYTYNSMMTAFVKKGYFDVAFGVLRQMSEKICPTDIATYNVIIQGLGKMQRADLASSVLDKLVKEGGYIDIVMYNTLINVLGKDGRIEEAGKMFEQMKASGVNADVVTYNTLIEVHSKAGLLKDAYRYLKMMLDAGCSPNHVTDTTLDFLGKEMDKFRYQKASILPNKPT</sequence>